<proteinExistence type="predicted"/>
<dbReference type="SUPFAM" id="SSF54654">
    <property type="entry name" value="CI-2 family of serine protease inhibitors"/>
    <property type="match status" value="1"/>
</dbReference>
<dbReference type="PANTHER" id="PTHR39600">
    <property type="entry name" value="PEPTIDASE INHIBITOR I78 FAMILY PROTEIN"/>
    <property type="match status" value="1"/>
</dbReference>
<dbReference type="Pfam" id="PF11720">
    <property type="entry name" value="Inhibitor_I78"/>
    <property type="match status" value="1"/>
</dbReference>
<evidence type="ECO:0008006" key="5">
    <source>
        <dbReference type="Google" id="ProtNLM"/>
    </source>
</evidence>
<dbReference type="PANTHER" id="PTHR39600:SF1">
    <property type="entry name" value="PEPTIDASE INHIBITOR I78 FAMILY PROTEIN"/>
    <property type="match status" value="1"/>
</dbReference>
<reference evidence="3 4" key="1">
    <citation type="submission" date="2017-08" db="EMBL/GenBank/DDBJ databases">
        <title>Infants hospitalized years apart are colonized by the same room-sourced microbial strains.</title>
        <authorList>
            <person name="Brooks B."/>
            <person name="Olm M.R."/>
            <person name="Firek B.A."/>
            <person name="Baker R."/>
            <person name="Thomas B.C."/>
            <person name="Morowitz M.J."/>
            <person name="Banfield J.F."/>
        </authorList>
    </citation>
    <scope>NUCLEOTIDE SEQUENCE [LARGE SCALE GENOMIC DNA]</scope>
    <source>
        <strain evidence="3">S2_018_000_R3_119</strain>
    </source>
</reference>
<dbReference type="GO" id="GO:0004867">
    <property type="term" value="F:serine-type endopeptidase inhibitor activity"/>
    <property type="evidence" value="ECO:0007669"/>
    <property type="project" value="UniProtKB-KW"/>
</dbReference>
<name>A0A2W4Z680_9SPHN</name>
<evidence type="ECO:0000256" key="2">
    <source>
        <dbReference type="ARBA" id="ARBA00022900"/>
    </source>
</evidence>
<dbReference type="Gene3D" id="3.30.10.10">
    <property type="entry name" value="Trypsin Inhibitor V, subunit A"/>
    <property type="match status" value="1"/>
</dbReference>
<keyword evidence="1" id="KW-0646">Protease inhibitor</keyword>
<dbReference type="PROSITE" id="PS51257">
    <property type="entry name" value="PROKAR_LIPOPROTEIN"/>
    <property type="match status" value="1"/>
</dbReference>
<dbReference type="EMBL" id="QFMX01000004">
    <property type="protein sequence ID" value="PZO75309.1"/>
    <property type="molecule type" value="Genomic_DNA"/>
</dbReference>
<gene>
    <name evidence="3" type="ORF">DI640_04660</name>
</gene>
<keyword evidence="2" id="KW-0722">Serine protease inhibitor</keyword>
<dbReference type="Proteomes" id="UP000249555">
    <property type="component" value="Unassembled WGS sequence"/>
</dbReference>
<dbReference type="AlphaFoldDB" id="A0A2W4Z680"/>
<organism evidence="3 4">
    <name type="scientific">Sphingomonas taxi</name>
    <dbReference type="NCBI Taxonomy" id="1549858"/>
    <lineage>
        <taxon>Bacteria</taxon>
        <taxon>Pseudomonadati</taxon>
        <taxon>Pseudomonadota</taxon>
        <taxon>Alphaproteobacteria</taxon>
        <taxon>Sphingomonadales</taxon>
        <taxon>Sphingomonadaceae</taxon>
        <taxon>Sphingomonas</taxon>
    </lineage>
</organism>
<evidence type="ECO:0000256" key="1">
    <source>
        <dbReference type="ARBA" id="ARBA00022690"/>
    </source>
</evidence>
<protein>
    <recommendedName>
        <fullName evidence="5">Peptidase inhibitor I78</fullName>
    </recommendedName>
</protein>
<evidence type="ECO:0000313" key="3">
    <source>
        <dbReference type="EMBL" id="PZO75309.1"/>
    </source>
</evidence>
<dbReference type="InterPro" id="IPR036354">
    <property type="entry name" value="Prot_inh_pot1_sf"/>
</dbReference>
<sequence length="98" mass="10458">MRIVLVAALVATAACTPVEMRGETPPAPPVAAACNADSLGDLVGKRASDARADVMQTRSGARTLRWIAPNTAVTMDFRPDRLNVYVDAKGRIERFTCA</sequence>
<evidence type="ECO:0000313" key="4">
    <source>
        <dbReference type="Proteomes" id="UP000249555"/>
    </source>
</evidence>
<dbReference type="InterPro" id="IPR021719">
    <property type="entry name" value="Prot_inh_I78"/>
</dbReference>
<comment type="caution">
    <text evidence="3">The sequence shown here is derived from an EMBL/GenBank/DDBJ whole genome shotgun (WGS) entry which is preliminary data.</text>
</comment>
<accession>A0A2W4Z680</accession>